<organism evidence="2 3">
    <name type="scientific">Eumeta variegata</name>
    <name type="common">Bagworm moth</name>
    <name type="synonym">Eumeta japonica</name>
    <dbReference type="NCBI Taxonomy" id="151549"/>
    <lineage>
        <taxon>Eukaryota</taxon>
        <taxon>Metazoa</taxon>
        <taxon>Ecdysozoa</taxon>
        <taxon>Arthropoda</taxon>
        <taxon>Hexapoda</taxon>
        <taxon>Insecta</taxon>
        <taxon>Pterygota</taxon>
        <taxon>Neoptera</taxon>
        <taxon>Endopterygota</taxon>
        <taxon>Lepidoptera</taxon>
        <taxon>Glossata</taxon>
        <taxon>Ditrysia</taxon>
        <taxon>Tineoidea</taxon>
        <taxon>Psychidae</taxon>
        <taxon>Oiketicinae</taxon>
        <taxon>Eumeta</taxon>
    </lineage>
</organism>
<sequence>MLFSAVKQITNTSGLGGPMIPHSRMRPTENTSFPMGELKTPLDYDLSTFSLKLARSLGAERRNAGADSVRKGDAPAGAPRAPARAKVKKINKNLVVIGRRATAEAWPVAPWRYSMGWKSRFVFVYRSTLNRRVTIRHCRKRPKEISFVTATGTVRAGRPARERRGRADHGAHSLSGRGNARTYLRSARLSARRNDGEIRRNDLRNNVSCAPSSRASAAGAPGPGRARRAGRHKGAEHAESRNTPRTSTDA</sequence>
<evidence type="ECO:0000313" key="2">
    <source>
        <dbReference type="EMBL" id="GBP42865.1"/>
    </source>
</evidence>
<protein>
    <submittedName>
        <fullName evidence="2">Uncharacterized protein</fullName>
    </submittedName>
</protein>
<feature type="compositionally biased region" description="Basic and acidic residues" evidence="1">
    <location>
        <begin position="233"/>
        <end position="242"/>
    </location>
</feature>
<name>A0A4C1VYH3_EUMVA</name>
<proteinExistence type="predicted"/>
<feature type="compositionally biased region" description="Low complexity" evidence="1">
    <location>
        <begin position="210"/>
        <end position="224"/>
    </location>
</feature>
<accession>A0A4C1VYH3</accession>
<feature type="compositionally biased region" description="Basic and acidic residues" evidence="1">
    <location>
        <begin position="159"/>
        <end position="171"/>
    </location>
</feature>
<evidence type="ECO:0000256" key="1">
    <source>
        <dbReference type="SAM" id="MobiDB-lite"/>
    </source>
</evidence>
<gene>
    <name evidence="2" type="ORF">EVAR_27218_1</name>
</gene>
<feature type="region of interest" description="Disordered" evidence="1">
    <location>
        <begin position="62"/>
        <end position="84"/>
    </location>
</feature>
<reference evidence="2 3" key="1">
    <citation type="journal article" date="2019" name="Commun. Biol.">
        <title>The bagworm genome reveals a unique fibroin gene that provides high tensile strength.</title>
        <authorList>
            <person name="Kono N."/>
            <person name="Nakamura H."/>
            <person name="Ohtoshi R."/>
            <person name="Tomita M."/>
            <person name="Numata K."/>
            <person name="Arakawa K."/>
        </authorList>
    </citation>
    <scope>NUCLEOTIDE SEQUENCE [LARGE SCALE GENOMIC DNA]</scope>
</reference>
<feature type="compositionally biased region" description="Basic and acidic residues" evidence="1">
    <location>
        <begin position="192"/>
        <end position="203"/>
    </location>
</feature>
<comment type="caution">
    <text evidence="2">The sequence shown here is derived from an EMBL/GenBank/DDBJ whole genome shotgun (WGS) entry which is preliminary data.</text>
</comment>
<evidence type="ECO:0000313" key="3">
    <source>
        <dbReference type="Proteomes" id="UP000299102"/>
    </source>
</evidence>
<keyword evidence="3" id="KW-1185">Reference proteome</keyword>
<feature type="region of interest" description="Disordered" evidence="1">
    <location>
        <begin position="157"/>
        <end position="250"/>
    </location>
</feature>
<dbReference type="EMBL" id="BGZK01000425">
    <property type="protein sequence ID" value="GBP42865.1"/>
    <property type="molecule type" value="Genomic_DNA"/>
</dbReference>
<feature type="compositionally biased region" description="Basic and acidic residues" evidence="1">
    <location>
        <begin position="62"/>
        <end position="73"/>
    </location>
</feature>
<dbReference type="Proteomes" id="UP000299102">
    <property type="component" value="Unassembled WGS sequence"/>
</dbReference>
<dbReference type="AlphaFoldDB" id="A0A4C1VYH3"/>